<evidence type="ECO:0000259" key="2">
    <source>
        <dbReference type="Pfam" id="PF07486"/>
    </source>
</evidence>
<protein>
    <submittedName>
        <fullName evidence="3">Cell wall hydrolase</fullName>
    </submittedName>
</protein>
<organism evidence="3 4">
    <name type="scientific">Pseudotabrizicola sediminis</name>
    <dbReference type="NCBI Taxonomy" id="2486418"/>
    <lineage>
        <taxon>Bacteria</taxon>
        <taxon>Pseudomonadati</taxon>
        <taxon>Pseudomonadota</taxon>
        <taxon>Alphaproteobacteria</taxon>
        <taxon>Rhodobacterales</taxon>
        <taxon>Paracoccaceae</taxon>
        <taxon>Pseudotabrizicola</taxon>
    </lineage>
</organism>
<accession>A0ABY2KKK5</accession>
<gene>
    <name evidence="3" type="ORF">EEB11_13945</name>
</gene>
<dbReference type="EMBL" id="RPEM01000009">
    <property type="protein sequence ID" value="TGD42385.1"/>
    <property type="molecule type" value="Genomic_DNA"/>
</dbReference>
<dbReference type="InterPro" id="IPR011105">
    <property type="entry name" value="Cell_wall_hydrolase_SleB"/>
</dbReference>
<keyword evidence="4" id="KW-1185">Reference proteome</keyword>
<evidence type="ECO:0000256" key="1">
    <source>
        <dbReference type="SAM" id="SignalP"/>
    </source>
</evidence>
<feature type="signal peptide" evidence="1">
    <location>
        <begin position="1"/>
        <end position="23"/>
    </location>
</feature>
<sequence length="232" mass="24636">MRLRQIMASAAVAVCATGGAAFAEVTVSHSNSPELGLADQLASLMGAEHATVGAVTEDRLAALATGPKTQKPAKATKATKAEDPAQPVLIRYEETFLAAQPAAKGDQQWQCLQNALYFEARGESLKGQFAVAEVILNRVDSREYPNSVCGVVKQSGGGGCQFSYVCDGHSDVMRDRQAADKAGRIAAIMLNGAPRGLTAGATHFHTRAVNPRWARQFPRTAAIGAHLFYRQP</sequence>
<dbReference type="InterPro" id="IPR042047">
    <property type="entry name" value="SleB_dom1"/>
</dbReference>
<keyword evidence="1" id="KW-0732">Signal</keyword>
<dbReference type="GO" id="GO:0016787">
    <property type="term" value="F:hydrolase activity"/>
    <property type="evidence" value="ECO:0007669"/>
    <property type="project" value="UniProtKB-KW"/>
</dbReference>
<evidence type="ECO:0000313" key="4">
    <source>
        <dbReference type="Proteomes" id="UP000297741"/>
    </source>
</evidence>
<feature type="domain" description="Cell wall hydrolase SleB" evidence="2">
    <location>
        <begin position="122"/>
        <end position="229"/>
    </location>
</feature>
<dbReference type="Gene3D" id="1.10.10.2520">
    <property type="entry name" value="Cell wall hydrolase SleB, domain 1"/>
    <property type="match status" value="1"/>
</dbReference>
<dbReference type="RefSeq" id="WP_135432263.1">
    <property type="nucleotide sequence ID" value="NZ_RPEM01000009.1"/>
</dbReference>
<name>A0ABY2KKK5_9RHOB</name>
<keyword evidence="3" id="KW-0378">Hydrolase</keyword>
<reference evidence="3 4" key="1">
    <citation type="submission" date="2018-11" db="EMBL/GenBank/DDBJ databases">
        <title>Tabrizicola sp. isolated from sediment of alpine lake.</title>
        <authorList>
            <person name="Liu Z."/>
        </authorList>
    </citation>
    <scope>NUCLEOTIDE SEQUENCE [LARGE SCALE GENOMIC DNA]</scope>
    <source>
        <strain evidence="3 4">DRYC-M-16</strain>
    </source>
</reference>
<evidence type="ECO:0000313" key="3">
    <source>
        <dbReference type="EMBL" id="TGD42385.1"/>
    </source>
</evidence>
<comment type="caution">
    <text evidence="3">The sequence shown here is derived from an EMBL/GenBank/DDBJ whole genome shotgun (WGS) entry which is preliminary data.</text>
</comment>
<dbReference type="Proteomes" id="UP000297741">
    <property type="component" value="Unassembled WGS sequence"/>
</dbReference>
<dbReference type="Pfam" id="PF07486">
    <property type="entry name" value="Hydrolase_2"/>
    <property type="match status" value="1"/>
</dbReference>
<proteinExistence type="predicted"/>
<feature type="chain" id="PRO_5047193137" evidence="1">
    <location>
        <begin position="24"/>
        <end position="232"/>
    </location>
</feature>